<organism evidence="1 2">
    <name type="scientific">Butyricimonas virosa</name>
    <dbReference type="NCBI Taxonomy" id="544645"/>
    <lineage>
        <taxon>Bacteria</taxon>
        <taxon>Pseudomonadati</taxon>
        <taxon>Bacteroidota</taxon>
        <taxon>Bacteroidia</taxon>
        <taxon>Bacteroidales</taxon>
        <taxon>Odoribacteraceae</taxon>
        <taxon>Butyricimonas</taxon>
    </lineage>
</organism>
<dbReference type="InterPro" id="IPR008517">
    <property type="entry name" value="GNA1162-like"/>
</dbReference>
<evidence type="ECO:0000313" key="2">
    <source>
        <dbReference type="Proteomes" id="UP000283589"/>
    </source>
</evidence>
<evidence type="ECO:0008006" key="3">
    <source>
        <dbReference type="Google" id="ProtNLM"/>
    </source>
</evidence>
<dbReference type="Proteomes" id="UP000283589">
    <property type="component" value="Unassembled WGS sequence"/>
</dbReference>
<gene>
    <name evidence="1" type="ORF">DWW18_11905</name>
</gene>
<comment type="caution">
    <text evidence="1">The sequence shown here is derived from an EMBL/GenBank/DDBJ whole genome shotgun (WGS) entry which is preliminary data.</text>
</comment>
<dbReference type="Pfam" id="PF05643">
    <property type="entry name" value="GNA1162-like"/>
    <property type="match status" value="1"/>
</dbReference>
<name>A0A412WYY0_9BACT</name>
<dbReference type="EMBL" id="QRZA01000015">
    <property type="protein sequence ID" value="RGV33048.1"/>
    <property type="molecule type" value="Genomic_DNA"/>
</dbReference>
<dbReference type="Gene3D" id="3.40.50.10610">
    <property type="entry name" value="ABC-type transport auxiliary lipoprotein component"/>
    <property type="match status" value="1"/>
</dbReference>
<evidence type="ECO:0000313" key="1">
    <source>
        <dbReference type="EMBL" id="RGV33048.1"/>
    </source>
</evidence>
<dbReference type="RefSeq" id="WP_118260715.1">
    <property type="nucleotide sequence ID" value="NZ_CALBWO010000036.1"/>
</dbReference>
<dbReference type="AlphaFoldDB" id="A0A412WYY0"/>
<protein>
    <recommendedName>
        <fullName evidence="3">Lipoprotein</fullName>
    </recommendedName>
</protein>
<dbReference type="PROSITE" id="PS51257">
    <property type="entry name" value="PROKAR_LIPOPROTEIN"/>
    <property type="match status" value="1"/>
</dbReference>
<sequence length="219" mass="24102">MRILLILGVVAVIMSGCGATGPLKSETYKSLYDEKPLSILALPPINKSTKVEAKELFYSSVVVPLAEKGYYVMPPLLAMEILKEESAYDSEMFFDRSIKKMGEVFGVDAVLFTVIHEWGKTTLLNQVHVKIEYILKSTKTDAVLFDRVGDVTLKQNMNSGNALADLIGGMLATALTKEIVVGEKCNYYTLDDLPAGRYNSLFGKDGNTVSGPKEFEKTL</sequence>
<reference evidence="1 2" key="1">
    <citation type="submission" date="2018-08" db="EMBL/GenBank/DDBJ databases">
        <title>A genome reference for cultivated species of the human gut microbiota.</title>
        <authorList>
            <person name="Zou Y."/>
            <person name="Xue W."/>
            <person name="Luo G."/>
        </authorList>
    </citation>
    <scope>NUCLEOTIDE SEQUENCE [LARGE SCALE GENOMIC DNA]</scope>
    <source>
        <strain evidence="1 2">AF14-49</strain>
    </source>
</reference>
<accession>A0A412WYY0</accession>
<proteinExistence type="predicted"/>